<protein>
    <recommendedName>
        <fullName evidence="4">Protein kinase domain-containing protein</fullName>
    </recommendedName>
</protein>
<name>X6MR89_RETFI</name>
<evidence type="ECO:0008006" key="4">
    <source>
        <dbReference type="Google" id="ProtNLM"/>
    </source>
</evidence>
<dbReference type="AlphaFoldDB" id="X6MR89"/>
<evidence type="ECO:0000313" key="3">
    <source>
        <dbReference type="Proteomes" id="UP000023152"/>
    </source>
</evidence>
<reference evidence="2 3" key="1">
    <citation type="journal article" date="2013" name="Curr. Biol.">
        <title>The Genome of the Foraminiferan Reticulomyxa filosa.</title>
        <authorList>
            <person name="Glockner G."/>
            <person name="Hulsmann N."/>
            <person name="Schleicher M."/>
            <person name="Noegel A.A."/>
            <person name="Eichinger L."/>
            <person name="Gallinger C."/>
            <person name="Pawlowski J."/>
            <person name="Sierra R."/>
            <person name="Euteneuer U."/>
            <person name="Pillet L."/>
            <person name="Moustafa A."/>
            <person name="Platzer M."/>
            <person name="Groth M."/>
            <person name="Szafranski K."/>
            <person name="Schliwa M."/>
        </authorList>
    </citation>
    <scope>NUCLEOTIDE SEQUENCE [LARGE SCALE GENOMIC DNA]</scope>
</reference>
<dbReference type="InterPro" id="IPR011009">
    <property type="entry name" value="Kinase-like_dom_sf"/>
</dbReference>
<keyword evidence="3" id="KW-1185">Reference proteome</keyword>
<keyword evidence="1" id="KW-0812">Transmembrane</keyword>
<keyword evidence="1" id="KW-1133">Transmembrane helix</keyword>
<feature type="transmembrane region" description="Helical" evidence="1">
    <location>
        <begin position="114"/>
        <end position="135"/>
    </location>
</feature>
<sequence length="207" mass="23420">MLMCNKNGCYSENGYVAESATLTEESDDEMILNKWSFSMSISAKSILPGSQSMHNDGTQHKEGVYADTETLSSFVHSASGSPHGNEHSNICGTQSLSTVTEAKLSTESASKGKFLCFPFAINTYLSHFHFFFFFFKTKQNKTKWKGIRPKKYKIVKQLMTGSSSTVYVVQSDEPENSNQFYAMKIIPVIIMFIRMFIFPLTFKKKKK</sequence>
<evidence type="ECO:0000256" key="1">
    <source>
        <dbReference type="SAM" id="Phobius"/>
    </source>
</evidence>
<dbReference type="Gene3D" id="3.30.200.20">
    <property type="entry name" value="Phosphorylase Kinase, domain 1"/>
    <property type="match status" value="1"/>
</dbReference>
<dbReference type="EMBL" id="ASPP01018165">
    <property type="protein sequence ID" value="ETO16513.1"/>
    <property type="molecule type" value="Genomic_DNA"/>
</dbReference>
<gene>
    <name evidence="2" type="ORF">RFI_20820</name>
</gene>
<keyword evidence="1" id="KW-0472">Membrane</keyword>
<evidence type="ECO:0000313" key="2">
    <source>
        <dbReference type="EMBL" id="ETO16513.1"/>
    </source>
</evidence>
<accession>X6MR89</accession>
<organism evidence="2 3">
    <name type="scientific">Reticulomyxa filosa</name>
    <dbReference type="NCBI Taxonomy" id="46433"/>
    <lineage>
        <taxon>Eukaryota</taxon>
        <taxon>Sar</taxon>
        <taxon>Rhizaria</taxon>
        <taxon>Retaria</taxon>
        <taxon>Foraminifera</taxon>
        <taxon>Monothalamids</taxon>
        <taxon>Reticulomyxidae</taxon>
        <taxon>Reticulomyxa</taxon>
    </lineage>
</organism>
<dbReference type="Proteomes" id="UP000023152">
    <property type="component" value="Unassembled WGS sequence"/>
</dbReference>
<comment type="caution">
    <text evidence="2">The sequence shown here is derived from an EMBL/GenBank/DDBJ whole genome shotgun (WGS) entry which is preliminary data.</text>
</comment>
<proteinExistence type="predicted"/>
<feature type="transmembrane region" description="Helical" evidence="1">
    <location>
        <begin position="181"/>
        <end position="202"/>
    </location>
</feature>
<dbReference type="SUPFAM" id="SSF56112">
    <property type="entry name" value="Protein kinase-like (PK-like)"/>
    <property type="match status" value="1"/>
</dbReference>